<feature type="transmembrane region" description="Helical" evidence="1">
    <location>
        <begin position="124"/>
        <end position="145"/>
    </location>
</feature>
<evidence type="ECO:0000313" key="2">
    <source>
        <dbReference type="EMBL" id="GAA0607816.1"/>
    </source>
</evidence>
<keyword evidence="1" id="KW-0472">Membrane</keyword>
<evidence type="ECO:0000313" key="3">
    <source>
        <dbReference type="Proteomes" id="UP001500957"/>
    </source>
</evidence>
<comment type="caution">
    <text evidence="2">The sequence shown here is derived from an EMBL/GenBank/DDBJ whole genome shotgun (WGS) entry which is preliminary data.</text>
</comment>
<organism evidence="2 3">
    <name type="scientific">Sporichthya brevicatena</name>
    <dbReference type="NCBI Taxonomy" id="171442"/>
    <lineage>
        <taxon>Bacteria</taxon>
        <taxon>Bacillati</taxon>
        <taxon>Actinomycetota</taxon>
        <taxon>Actinomycetes</taxon>
        <taxon>Sporichthyales</taxon>
        <taxon>Sporichthyaceae</taxon>
        <taxon>Sporichthya</taxon>
    </lineage>
</organism>
<proteinExistence type="predicted"/>
<name>A0ABP3RDU3_9ACTN</name>
<feature type="transmembrane region" description="Helical" evidence="1">
    <location>
        <begin position="20"/>
        <end position="40"/>
    </location>
</feature>
<keyword evidence="3" id="KW-1185">Reference proteome</keyword>
<reference evidence="3" key="1">
    <citation type="journal article" date="2019" name="Int. J. Syst. Evol. Microbiol.">
        <title>The Global Catalogue of Microorganisms (GCM) 10K type strain sequencing project: providing services to taxonomists for standard genome sequencing and annotation.</title>
        <authorList>
            <consortium name="The Broad Institute Genomics Platform"/>
            <consortium name="The Broad Institute Genome Sequencing Center for Infectious Disease"/>
            <person name="Wu L."/>
            <person name="Ma J."/>
        </authorList>
    </citation>
    <scope>NUCLEOTIDE SEQUENCE [LARGE SCALE GENOMIC DNA]</scope>
    <source>
        <strain evidence="3">JCM 10671</strain>
    </source>
</reference>
<feature type="transmembrane region" description="Helical" evidence="1">
    <location>
        <begin position="52"/>
        <end position="72"/>
    </location>
</feature>
<gene>
    <name evidence="2" type="ORF">GCM10009547_07180</name>
</gene>
<dbReference type="Proteomes" id="UP001500957">
    <property type="component" value="Unassembled WGS sequence"/>
</dbReference>
<keyword evidence="1" id="KW-0812">Transmembrane</keyword>
<evidence type="ECO:0000256" key="1">
    <source>
        <dbReference type="SAM" id="Phobius"/>
    </source>
</evidence>
<sequence>MQMFPLPPEEILNQPVNETGQTVMNIAIAVAVVAVYASAFRLSRKYRTPVPLIVALGSTFCALIEPMPDTLANLWYYAPGQDTFYTAFENPFPVWTFFSYTAFYGGMGLTFWRLVESGWSRRRLVPVCAGAAVYLLAAELFMINVMEVYTYYGPAAFMVGDFPTWIPLLNTFIVLTIGVGAARIRRSLPTREQFVPAFFLPAVAMVLGLVMIPLVLWTYIHSADPDQGVVYAITILTMGIAIAMMHTTMRLMPAEGFAPIGSTPSATPPRERVSAP</sequence>
<feature type="transmembrane region" description="Helical" evidence="1">
    <location>
        <begin position="165"/>
        <end position="182"/>
    </location>
</feature>
<accession>A0ABP3RDU3</accession>
<dbReference type="RefSeq" id="WP_344601680.1">
    <property type="nucleotide sequence ID" value="NZ_BAAAHE010000007.1"/>
</dbReference>
<feature type="transmembrane region" description="Helical" evidence="1">
    <location>
        <begin position="194"/>
        <end position="216"/>
    </location>
</feature>
<feature type="transmembrane region" description="Helical" evidence="1">
    <location>
        <begin position="228"/>
        <end position="245"/>
    </location>
</feature>
<dbReference type="EMBL" id="BAAAHE010000007">
    <property type="protein sequence ID" value="GAA0607816.1"/>
    <property type="molecule type" value="Genomic_DNA"/>
</dbReference>
<keyword evidence="1" id="KW-1133">Transmembrane helix</keyword>
<feature type="transmembrane region" description="Helical" evidence="1">
    <location>
        <begin position="92"/>
        <end position="112"/>
    </location>
</feature>
<protein>
    <submittedName>
        <fullName evidence="2">Uncharacterized protein</fullName>
    </submittedName>
</protein>